<sequence length="54" mass="5754">MPESPVCTCITAYAESVGIRYVRVFDPFCQIARHAAKGTSPLDPVYPPKAAGNG</sequence>
<dbReference type="EMBL" id="ON970616">
    <property type="protein sequence ID" value="UVK63585.1"/>
    <property type="molecule type" value="Genomic_DNA"/>
</dbReference>
<reference evidence="1" key="1">
    <citation type="submission" date="2022-07" db="EMBL/GenBank/DDBJ databases">
        <authorList>
            <person name="Patel Y.B."/>
            <person name="Mathew B.V."/>
            <person name="Medina A."/>
            <person name="Patel V.P."/>
            <person name="Paul R."/>
            <person name="Saji H."/>
            <person name="Syeda A."/>
            <person name="Thomson J."/>
            <person name="Gibb B.P."/>
            <person name="Furlong K.P."/>
            <person name="Rudner A.D."/>
            <person name="Beyer A.R."/>
            <person name="Chong R.A."/>
            <person name="Edgington N.P."/>
            <person name="Freise A.C."/>
            <person name="Garcia Costas A.M."/>
            <person name="Klyczek K.K."/>
            <person name="Swerdlow S.J."/>
            <person name="Garlena R.A."/>
            <person name="Russell D.A."/>
            <person name="Jacobs-Sera D."/>
            <person name="Hatfull G.F."/>
        </authorList>
    </citation>
    <scope>NUCLEOTIDE SEQUENCE</scope>
</reference>
<organism evidence="1 2">
    <name type="scientific">Arthrobacter phage Janeemi</name>
    <dbReference type="NCBI Taxonomy" id="2927240"/>
    <lineage>
        <taxon>Viruses</taxon>
        <taxon>Duplodnaviria</taxon>
        <taxon>Heunggongvirae</taxon>
        <taxon>Uroviricota</taxon>
        <taxon>Caudoviricetes</taxon>
        <taxon>Casidaviridae</taxon>
        <taxon>Yangvirus</taxon>
        <taxon>Yangvirus janeemi</taxon>
    </lineage>
</organism>
<protein>
    <submittedName>
        <fullName evidence="1">Uncharacterized protein</fullName>
    </submittedName>
</protein>
<accession>A0A9E7QKZ2</accession>
<proteinExistence type="predicted"/>
<evidence type="ECO:0000313" key="1">
    <source>
        <dbReference type="EMBL" id="UVK63585.1"/>
    </source>
</evidence>
<dbReference type="Proteomes" id="UP001059694">
    <property type="component" value="Segment"/>
</dbReference>
<keyword evidence="2" id="KW-1185">Reference proteome</keyword>
<name>A0A9E7QKZ2_9CAUD</name>
<gene>
    <name evidence="1" type="primary">65</name>
    <name evidence="1" type="ORF">SEA_JANEEMI_65</name>
</gene>
<evidence type="ECO:0000313" key="2">
    <source>
        <dbReference type="Proteomes" id="UP001059694"/>
    </source>
</evidence>